<organism evidence="3 4">
    <name type="scientific">Methanolobus halotolerans</name>
    <dbReference type="NCBI Taxonomy" id="2052935"/>
    <lineage>
        <taxon>Archaea</taxon>
        <taxon>Methanobacteriati</taxon>
        <taxon>Methanobacteriota</taxon>
        <taxon>Stenosarchaea group</taxon>
        <taxon>Methanomicrobia</taxon>
        <taxon>Methanosarcinales</taxon>
        <taxon>Methanosarcinaceae</taxon>
        <taxon>Methanolobus</taxon>
    </lineage>
</organism>
<protein>
    <submittedName>
        <fullName evidence="3">Transcriptional regulator</fullName>
    </submittedName>
</protein>
<dbReference type="Proteomes" id="UP000297295">
    <property type="component" value="Unassembled WGS sequence"/>
</dbReference>
<name>A0A4E0PVZ6_9EURY</name>
<dbReference type="SUPFAM" id="SSF46785">
    <property type="entry name" value="Winged helix' DNA-binding domain"/>
    <property type="match status" value="1"/>
</dbReference>
<evidence type="ECO:0000259" key="2">
    <source>
        <dbReference type="Pfam" id="PF25213"/>
    </source>
</evidence>
<dbReference type="InterPro" id="IPR016490">
    <property type="entry name" value="Tscrpt_reg_HTH_AF0396-typ3"/>
</dbReference>
<dbReference type="InterPro" id="IPR036390">
    <property type="entry name" value="WH_DNA-bd_sf"/>
</dbReference>
<reference evidence="3 4" key="1">
    <citation type="submission" date="2017-11" db="EMBL/GenBank/DDBJ databases">
        <title>Isolation and Characterization of Methanogenic Archaea from Saline Meromictic Lake at Siberia.</title>
        <authorList>
            <person name="Shen Y."/>
            <person name="Huang H.-H."/>
            <person name="Lai M.-C."/>
            <person name="Chen S.-C."/>
        </authorList>
    </citation>
    <scope>NUCLEOTIDE SEQUENCE [LARGE SCALE GENOMIC DNA]</scope>
    <source>
        <strain evidence="3 4">SY-01</strain>
    </source>
</reference>
<comment type="caution">
    <text evidence="3">The sequence shown here is derived from an EMBL/GenBank/DDBJ whole genome shotgun (WGS) entry which is preliminary data.</text>
</comment>
<dbReference type="PIRSF" id="PIRSF006692">
    <property type="entry name" value="TF_HTH_AF0396_prd"/>
    <property type="match status" value="1"/>
</dbReference>
<dbReference type="EMBL" id="PGGK01000005">
    <property type="protein sequence ID" value="TGC09434.1"/>
    <property type="molecule type" value="Genomic_DNA"/>
</dbReference>
<dbReference type="OrthoDB" id="330490at2157"/>
<keyword evidence="4" id="KW-1185">Reference proteome</keyword>
<gene>
    <name evidence="3" type="ORF">CUN85_06290</name>
</gene>
<feature type="domain" description="Methanogenesis regulatory protein FilR1 middle" evidence="1">
    <location>
        <begin position="129"/>
        <end position="253"/>
    </location>
</feature>
<dbReference type="InterPro" id="IPR057527">
    <property type="entry name" value="HVO_A0261-like_N"/>
</dbReference>
<feature type="domain" description="HVO-A0261-like N-terminal" evidence="2">
    <location>
        <begin position="9"/>
        <end position="85"/>
    </location>
</feature>
<dbReference type="Pfam" id="PF08350">
    <property type="entry name" value="FilR1_middle"/>
    <property type="match status" value="1"/>
</dbReference>
<dbReference type="RefSeq" id="WP_135389473.1">
    <property type="nucleotide sequence ID" value="NZ_PGGK01000005.1"/>
</dbReference>
<evidence type="ECO:0000259" key="1">
    <source>
        <dbReference type="Pfam" id="PF08350"/>
    </source>
</evidence>
<dbReference type="InterPro" id="IPR013561">
    <property type="entry name" value="FilR1_middle_dom"/>
</dbReference>
<accession>A0A4E0PVZ6</accession>
<dbReference type="Pfam" id="PF25213">
    <property type="entry name" value="HVO_A0261_N"/>
    <property type="match status" value="1"/>
</dbReference>
<evidence type="ECO:0000313" key="3">
    <source>
        <dbReference type="EMBL" id="TGC09434.1"/>
    </source>
</evidence>
<proteinExistence type="predicted"/>
<sequence length="261" mass="29922">MKKPLLDVIFASEKRKGALLSLKNGPTEIETLLNHLSTTRAALLPQIRILEEHYLVKQTDNAYELTGIGELIINEIIPLLNTVELFDEEIDYWGTHNIEFLPTQLLKNLKLLKECKLVKLSLPESYQLNQDTVKTSFESDSFFVITSFFHPNYPQVFTEMAQKGVKLNIIVTKHVLDIIQTGHNKIFAGLIQNHSLNLYVYPEEMGFQVIAFNDYLLLLRLLTNDGDIDIDHMVCSGTDALQWGEDIFKHYLKNSTQITEL</sequence>
<evidence type="ECO:0000313" key="4">
    <source>
        <dbReference type="Proteomes" id="UP000297295"/>
    </source>
</evidence>
<dbReference type="AlphaFoldDB" id="A0A4E0PVZ6"/>